<keyword evidence="1" id="KW-0732">Signal</keyword>
<dbReference type="EMBL" id="VORX01000004">
    <property type="protein sequence ID" value="TXE07670.1"/>
    <property type="molecule type" value="Genomic_DNA"/>
</dbReference>
<dbReference type="InterPro" id="IPR032274">
    <property type="entry name" value="DUF4835"/>
</dbReference>
<name>A0A5C7AFY6_9FLAO</name>
<proteinExistence type="predicted"/>
<organism evidence="2 3">
    <name type="scientific">Gelidibacter salicanalis</name>
    <dbReference type="NCBI Taxonomy" id="291193"/>
    <lineage>
        <taxon>Bacteria</taxon>
        <taxon>Pseudomonadati</taxon>
        <taxon>Bacteroidota</taxon>
        <taxon>Flavobacteriia</taxon>
        <taxon>Flavobacteriales</taxon>
        <taxon>Flavobacteriaceae</taxon>
        <taxon>Gelidibacter</taxon>
    </lineage>
</organism>
<dbReference type="AlphaFoldDB" id="A0A5C7AFY6"/>
<dbReference type="OrthoDB" id="9773381at2"/>
<dbReference type="Pfam" id="PF16119">
    <property type="entry name" value="DUF4835"/>
    <property type="match status" value="1"/>
</dbReference>
<protein>
    <submittedName>
        <fullName evidence="2">DUF4835 family protein</fullName>
    </submittedName>
</protein>
<evidence type="ECO:0000313" key="2">
    <source>
        <dbReference type="EMBL" id="TXE07670.1"/>
    </source>
</evidence>
<accession>A0A5C7AFY6</accession>
<reference evidence="2 3" key="1">
    <citation type="submission" date="2019-08" db="EMBL/GenBank/DDBJ databases">
        <title>Genome sequence of Gelidibacter salicanalis IC162T.</title>
        <authorList>
            <person name="Bowman J.P."/>
        </authorList>
    </citation>
    <scope>NUCLEOTIDE SEQUENCE [LARGE SCALE GENOMIC DNA]</scope>
    <source>
        <strain evidence="2 3">IC162</strain>
    </source>
</reference>
<sequence length="295" mass="34121">MRKFILILFLGLTSMTFSQELNCNLVVNAQQTGNENVQVFKTLERQLNEFINNTQWTNKIYGPQERIECNMVINVMDYNSDTFQATIQVQSSRPVFNSSYSTPVYNFNDRNFTFQYLEFQNLVYNPTQFESNLVSVLAYHVFMILGLDADTFALNGGDPYYQQAQTITNYSQQGNFKGWKLEDGQQSRFALIDNILSPTFKEFRTVMYDYHRNGLDLMAENDKKAKETIADVFDDLSTMNNRRPNSFLMRVFFDAKANEIMDIFSGGPKVNVTGIKDVLNKVAPTHAVKWRAIKF</sequence>
<feature type="chain" id="PRO_5022858293" evidence="1">
    <location>
        <begin position="19"/>
        <end position="295"/>
    </location>
</feature>
<feature type="signal peptide" evidence="1">
    <location>
        <begin position="1"/>
        <end position="18"/>
    </location>
</feature>
<gene>
    <name evidence="2" type="ORF">ES711_09485</name>
</gene>
<evidence type="ECO:0000256" key="1">
    <source>
        <dbReference type="SAM" id="SignalP"/>
    </source>
</evidence>
<evidence type="ECO:0000313" key="3">
    <source>
        <dbReference type="Proteomes" id="UP000321734"/>
    </source>
</evidence>
<comment type="caution">
    <text evidence="2">The sequence shown here is derived from an EMBL/GenBank/DDBJ whole genome shotgun (WGS) entry which is preliminary data.</text>
</comment>
<keyword evidence="3" id="KW-1185">Reference proteome</keyword>
<dbReference type="Proteomes" id="UP000321734">
    <property type="component" value="Unassembled WGS sequence"/>
</dbReference>